<dbReference type="EMBL" id="JABAHZ010000002">
    <property type="protein sequence ID" value="NLR78541.1"/>
    <property type="molecule type" value="Genomic_DNA"/>
</dbReference>
<organism evidence="1 2">
    <name type="scientific">Chitinophaga eiseniae</name>
    <dbReference type="NCBI Taxonomy" id="634771"/>
    <lineage>
        <taxon>Bacteria</taxon>
        <taxon>Pseudomonadati</taxon>
        <taxon>Bacteroidota</taxon>
        <taxon>Chitinophagia</taxon>
        <taxon>Chitinophagales</taxon>
        <taxon>Chitinophagaceae</taxon>
        <taxon>Chitinophaga</taxon>
    </lineage>
</organism>
<dbReference type="AlphaFoldDB" id="A0A847S9S4"/>
<dbReference type="InterPro" id="IPR008947">
    <property type="entry name" value="PLipase_C/P1_nuclease_dom_sf"/>
</dbReference>
<reference evidence="1 2" key="1">
    <citation type="submission" date="2020-04" db="EMBL/GenBank/DDBJ databases">
        <authorList>
            <person name="Yin C."/>
        </authorList>
    </citation>
    <scope>NUCLEOTIDE SEQUENCE [LARGE SCALE GENOMIC DNA]</scope>
    <source>
        <strain evidence="1 2">Ak56</strain>
    </source>
</reference>
<gene>
    <name evidence="1" type="ORF">HGH91_07890</name>
</gene>
<accession>A0A847S9S4</accession>
<keyword evidence="2" id="KW-1185">Reference proteome</keyword>
<dbReference type="Proteomes" id="UP000552864">
    <property type="component" value="Unassembled WGS sequence"/>
</dbReference>
<dbReference type="SUPFAM" id="SSF48537">
    <property type="entry name" value="Phospholipase C/P1 nuclease"/>
    <property type="match status" value="1"/>
</dbReference>
<dbReference type="GO" id="GO:0016788">
    <property type="term" value="F:hydrolase activity, acting on ester bonds"/>
    <property type="evidence" value="ECO:0007669"/>
    <property type="project" value="InterPro"/>
</dbReference>
<protein>
    <submittedName>
        <fullName evidence="1">S1/P1 Nuclease</fullName>
    </submittedName>
</protein>
<evidence type="ECO:0000313" key="1">
    <source>
        <dbReference type="EMBL" id="NLR78541.1"/>
    </source>
</evidence>
<sequence>MTVIFSVIILSYTDAGAWGFFAHQRINRLAVFCLPPEMMVLYKPQLEYLTTHATDPDKRRYAVAAEAPRHFIDIDLFDTPPYNNIPRNWADAVARYTADTLRRNGILPWHLEKMLALLTAAFRDRDQQRILRLSAELGHYMADAHVPLHACSNHNGQLTGQTGIHGLWESRIPELLADEEFSYWAGKAIYIAEPRKYIWDVIRVSGMAADTVLRCEKQLSQAFPPARRFAYENRNGVLVRTYADDYTKAYARSMGDMVERRMRQAIGAVAAAWYTAWVNAGQPSLQALSHTTLTPSELQAFEQLQQQWGKGNLTVREE</sequence>
<evidence type="ECO:0000313" key="2">
    <source>
        <dbReference type="Proteomes" id="UP000552864"/>
    </source>
</evidence>
<dbReference type="CDD" id="cd10981">
    <property type="entry name" value="ZnPC_S1P1"/>
    <property type="match status" value="1"/>
</dbReference>
<dbReference type="Gene3D" id="1.10.575.10">
    <property type="entry name" value="P1 Nuclease"/>
    <property type="match status" value="1"/>
</dbReference>
<proteinExistence type="predicted"/>
<name>A0A847S9S4_9BACT</name>
<comment type="caution">
    <text evidence="1">The sequence shown here is derived from an EMBL/GenBank/DDBJ whole genome shotgun (WGS) entry which is preliminary data.</text>
</comment>